<name>A6IXS8_RAT</name>
<dbReference type="AlphaFoldDB" id="A6IXS8"/>
<dbReference type="Proteomes" id="UP000234681">
    <property type="component" value="Chromosome 18"/>
</dbReference>
<organism evidence="1 2">
    <name type="scientific">Rattus norvegicus</name>
    <name type="common">Rat</name>
    <dbReference type="NCBI Taxonomy" id="10116"/>
    <lineage>
        <taxon>Eukaryota</taxon>
        <taxon>Metazoa</taxon>
        <taxon>Chordata</taxon>
        <taxon>Craniata</taxon>
        <taxon>Vertebrata</taxon>
        <taxon>Euteleostomi</taxon>
        <taxon>Mammalia</taxon>
        <taxon>Eutheria</taxon>
        <taxon>Euarchontoglires</taxon>
        <taxon>Glires</taxon>
        <taxon>Rodentia</taxon>
        <taxon>Myomorpha</taxon>
        <taxon>Muroidea</taxon>
        <taxon>Muridae</taxon>
        <taxon>Murinae</taxon>
        <taxon>Rattus</taxon>
    </lineage>
</organism>
<protein>
    <submittedName>
        <fullName evidence="1">RCG46976, isoform CRA_d</fullName>
    </submittedName>
</protein>
<evidence type="ECO:0000313" key="1">
    <source>
        <dbReference type="EMBL" id="EDM14709.1"/>
    </source>
</evidence>
<sequence>MSTDIIKKTEQPLGPAAGQLTGLYGNTAKCVLKEASTQFSPREVCSENKITTTKYPCLKSSGELTTCFSS</sequence>
<evidence type="ECO:0000313" key="2">
    <source>
        <dbReference type="Proteomes" id="UP000234681"/>
    </source>
</evidence>
<proteinExistence type="predicted"/>
<gene>
    <name evidence="1" type="ORF">rCG_46976</name>
</gene>
<reference evidence="2" key="1">
    <citation type="submission" date="2005-09" db="EMBL/GenBank/DDBJ databases">
        <authorList>
            <person name="Mural R.J."/>
            <person name="Li P.W."/>
            <person name="Adams M.D."/>
            <person name="Amanatides P.G."/>
            <person name="Baden-Tillson H."/>
            <person name="Barnstead M."/>
            <person name="Chin S.H."/>
            <person name="Dew I."/>
            <person name="Evans C.A."/>
            <person name="Ferriera S."/>
            <person name="Flanigan M."/>
            <person name="Fosler C."/>
            <person name="Glodek A."/>
            <person name="Gu Z."/>
            <person name="Holt R.A."/>
            <person name="Jennings D."/>
            <person name="Kraft C.L."/>
            <person name="Lu F."/>
            <person name="Nguyen T."/>
            <person name="Nusskern D.R."/>
            <person name="Pfannkoch C.M."/>
            <person name="Sitter C."/>
            <person name="Sutton G.G."/>
            <person name="Venter J.C."/>
            <person name="Wang Z."/>
            <person name="Woodage T."/>
            <person name="Zheng X.H."/>
            <person name="Zhong F."/>
        </authorList>
    </citation>
    <scope>NUCLEOTIDE SEQUENCE [LARGE SCALE GENOMIC DNA]</scope>
    <source>
        <strain>BN</strain>
        <strain evidence="2">Sprague-Dawley</strain>
    </source>
</reference>
<dbReference type="EMBL" id="CH473971">
    <property type="protein sequence ID" value="EDM14709.1"/>
    <property type="molecule type" value="Genomic_DNA"/>
</dbReference>
<accession>A6IXS8</accession>